<name>A0A0M0JUJ8_9EUKA</name>
<feature type="transmembrane region" description="Helical" evidence="11">
    <location>
        <begin position="163"/>
        <end position="183"/>
    </location>
</feature>
<evidence type="ECO:0000256" key="11">
    <source>
        <dbReference type="SAM" id="Phobius"/>
    </source>
</evidence>
<evidence type="ECO:0000256" key="5">
    <source>
        <dbReference type="ARBA" id="ARBA00022737"/>
    </source>
</evidence>
<feature type="domain" description="ABC transmembrane type-1" evidence="13">
    <location>
        <begin position="41"/>
        <end position="298"/>
    </location>
</feature>
<keyword evidence="4 11" id="KW-0812">Transmembrane</keyword>
<evidence type="ECO:0000256" key="2">
    <source>
        <dbReference type="ARBA" id="ARBA00007577"/>
    </source>
</evidence>
<dbReference type="InterPro" id="IPR027417">
    <property type="entry name" value="P-loop_NTPase"/>
</dbReference>
<comment type="similarity">
    <text evidence="2">Belongs to the ABC transporter superfamily. ABCB family. Multidrug resistance exporter (TC 3.A.1.201) subfamily.</text>
</comment>
<dbReference type="OrthoDB" id="6500128at2759"/>
<keyword evidence="5" id="KW-0677">Repeat</keyword>
<dbReference type="PANTHER" id="PTHR43394:SF11">
    <property type="entry name" value="ATP-BINDING CASSETTE TRANSPORTER"/>
    <property type="match status" value="1"/>
</dbReference>
<evidence type="ECO:0000256" key="9">
    <source>
        <dbReference type="ARBA" id="ARBA00023136"/>
    </source>
</evidence>
<dbReference type="SMART" id="SM00382">
    <property type="entry name" value="AAA"/>
    <property type="match status" value="1"/>
</dbReference>
<dbReference type="InterPro" id="IPR039421">
    <property type="entry name" value="Type_1_exporter"/>
</dbReference>
<dbReference type="EMBL" id="JWZX01002355">
    <property type="protein sequence ID" value="KOO29803.1"/>
    <property type="molecule type" value="Genomic_DNA"/>
</dbReference>
<keyword evidence="9 11" id="KW-0472">Membrane</keyword>
<dbReference type="PROSITE" id="PS50893">
    <property type="entry name" value="ABC_TRANSPORTER_2"/>
    <property type="match status" value="1"/>
</dbReference>
<dbReference type="InterPro" id="IPR011527">
    <property type="entry name" value="ABC1_TM_dom"/>
</dbReference>
<evidence type="ECO:0000256" key="8">
    <source>
        <dbReference type="ARBA" id="ARBA00022989"/>
    </source>
</evidence>
<feature type="transmembrane region" description="Helical" evidence="11">
    <location>
        <begin position="28"/>
        <end position="49"/>
    </location>
</feature>
<evidence type="ECO:0000256" key="7">
    <source>
        <dbReference type="ARBA" id="ARBA00022840"/>
    </source>
</evidence>
<dbReference type="GO" id="GO:0090374">
    <property type="term" value="P:oligopeptide export from mitochondrion"/>
    <property type="evidence" value="ECO:0007669"/>
    <property type="project" value="TreeGrafter"/>
</dbReference>
<evidence type="ECO:0000313" key="14">
    <source>
        <dbReference type="EMBL" id="KOO29803.1"/>
    </source>
</evidence>
<dbReference type="InterPro" id="IPR017871">
    <property type="entry name" value="ABC_transporter-like_CS"/>
</dbReference>
<keyword evidence="7 14" id="KW-0067">ATP-binding</keyword>
<keyword evidence="15" id="KW-1185">Reference proteome</keyword>
<dbReference type="SUPFAM" id="SSF52540">
    <property type="entry name" value="P-loop containing nucleoside triphosphate hydrolases"/>
    <property type="match status" value="1"/>
</dbReference>
<dbReference type="PANTHER" id="PTHR43394">
    <property type="entry name" value="ATP-DEPENDENT PERMEASE MDL1, MITOCHONDRIAL"/>
    <property type="match status" value="1"/>
</dbReference>
<dbReference type="SUPFAM" id="SSF90123">
    <property type="entry name" value="ABC transporter transmembrane region"/>
    <property type="match status" value="1"/>
</dbReference>
<dbReference type="InterPro" id="IPR036640">
    <property type="entry name" value="ABC1_TM_sf"/>
</dbReference>
<dbReference type="GO" id="GO:0015421">
    <property type="term" value="F:ABC-type oligopeptide transporter activity"/>
    <property type="evidence" value="ECO:0007669"/>
    <property type="project" value="TreeGrafter"/>
</dbReference>
<evidence type="ECO:0000259" key="13">
    <source>
        <dbReference type="PROSITE" id="PS50929"/>
    </source>
</evidence>
<reference evidence="15" key="1">
    <citation type="journal article" date="2015" name="PLoS Genet.">
        <title>Genome Sequence and Transcriptome Analyses of Chrysochromulina tobin: Metabolic Tools for Enhanced Algal Fitness in the Prominent Order Prymnesiales (Haptophyceae).</title>
        <authorList>
            <person name="Hovde B.T."/>
            <person name="Deodato C.R."/>
            <person name="Hunsperger H.M."/>
            <person name="Ryken S.A."/>
            <person name="Yost W."/>
            <person name="Jha R.K."/>
            <person name="Patterson J."/>
            <person name="Monnat R.J. Jr."/>
            <person name="Barlow S.B."/>
            <person name="Starkenburg S.R."/>
            <person name="Cattolico R.A."/>
        </authorList>
    </citation>
    <scope>NUCLEOTIDE SEQUENCE</scope>
    <source>
        <strain evidence="15">CCMP291</strain>
    </source>
</reference>
<dbReference type="CDD" id="cd03249">
    <property type="entry name" value="ABC_MTABC3_MDL1_MDL2"/>
    <property type="match status" value="1"/>
</dbReference>
<dbReference type="GO" id="GO:0005524">
    <property type="term" value="F:ATP binding"/>
    <property type="evidence" value="ECO:0007669"/>
    <property type="project" value="UniProtKB-KW"/>
</dbReference>
<dbReference type="GO" id="GO:0005743">
    <property type="term" value="C:mitochondrial inner membrane"/>
    <property type="evidence" value="ECO:0007669"/>
    <property type="project" value="TreeGrafter"/>
</dbReference>
<dbReference type="Pfam" id="PF00005">
    <property type="entry name" value="ABC_tran"/>
    <property type="match status" value="1"/>
</dbReference>
<feature type="transmembrane region" description="Helical" evidence="11">
    <location>
        <begin position="269"/>
        <end position="294"/>
    </location>
</feature>
<evidence type="ECO:0000256" key="6">
    <source>
        <dbReference type="ARBA" id="ARBA00022741"/>
    </source>
</evidence>
<sequence length="733" mass="77452">MNDSAEVNSAAPKKEKPAPEPTATLSEFFQYISACEALLLAFAIVCATGTGVAQPLMLLAFGELFQGLGAGSVISGAVVSDDRMNTVLLILIYIGVGMFICQAIAVIIIDTITARQMLKYRRAYLKAVLRQDVAWYDVSNPEELSTQFAEAMVKIQKAFKAQAMLFVGIGYGGGGFILAFVPQLGNPEVAGVTLLSVPILICSAVAMMYLVEHGSKMITKAYGVAGGIATECLFSMRTIVSFGIEPAFEKRYNGALSSVHRTTIINKTLLMGSGGLILSSYLIMMATAVVYGAYRLSGEMEDSSFPLAVNGSVYSSGLPNGTDATTYYCADASGALAGVSIGAPCAPLAPFKMTCQLGGTIADASETPFLYFAAGVPLEQIPVQNYEATVLAGLGFDSVAAFTDFVKSHASASYLKDNPDYNPCFVAGDKIIIAIFAIMMMGEGFGMISQPAQTFSLGRSASAKVLAIIRRVPAIDSFSVEGLKLTGIEGRIEVSNVTFAYPTAPQKLVCKGYSLSVAAGTTVALCGPSGSGKSTLIQLLERFYDPLSGSITLDGVDVKALNVRWLRSQMGLVSQEPLLFQGTVAQNIAYGKPGVATQAEIEEAAKMANAHDFITSNLANGYETDVGLRGGKLSGGQKQRVAIARAIIKKPAVLLLDEATSALDNESEKIVQAALDEIMTKQKRTTIVIAHRLSTIRTADKIAVVSEGRIVEEGTHEELLSLGGMYTSLALQG</sequence>
<evidence type="ECO:0000313" key="15">
    <source>
        <dbReference type="Proteomes" id="UP000037460"/>
    </source>
</evidence>
<accession>A0A0M0JUJ8</accession>
<proteinExistence type="inferred from homology"/>
<protein>
    <submittedName>
        <fullName evidence="14">ATP-binding cassette superfamily</fullName>
    </submittedName>
</protein>
<evidence type="ECO:0000256" key="4">
    <source>
        <dbReference type="ARBA" id="ARBA00022692"/>
    </source>
</evidence>
<dbReference type="Gene3D" id="3.40.50.300">
    <property type="entry name" value="P-loop containing nucleotide triphosphate hydrolases"/>
    <property type="match status" value="1"/>
</dbReference>
<comment type="caution">
    <text evidence="14">The sequence shown here is derived from an EMBL/GenBank/DDBJ whole genome shotgun (WGS) entry which is preliminary data.</text>
</comment>
<dbReference type="InterPro" id="IPR003439">
    <property type="entry name" value="ABC_transporter-like_ATP-bd"/>
</dbReference>
<dbReference type="Pfam" id="PF00664">
    <property type="entry name" value="ABC_membrane"/>
    <property type="match status" value="1"/>
</dbReference>
<organism evidence="14 15">
    <name type="scientific">Chrysochromulina tobinii</name>
    <dbReference type="NCBI Taxonomy" id="1460289"/>
    <lineage>
        <taxon>Eukaryota</taxon>
        <taxon>Haptista</taxon>
        <taxon>Haptophyta</taxon>
        <taxon>Prymnesiophyceae</taxon>
        <taxon>Prymnesiales</taxon>
        <taxon>Chrysochromulinaceae</taxon>
        <taxon>Chrysochromulina</taxon>
    </lineage>
</organism>
<evidence type="ECO:0000256" key="10">
    <source>
        <dbReference type="SAM" id="MobiDB-lite"/>
    </source>
</evidence>
<dbReference type="PROSITE" id="PS50929">
    <property type="entry name" value="ABC_TM1F"/>
    <property type="match status" value="1"/>
</dbReference>
<evidence type="ECO:0000259" key="12">
    <source>
        <dbReference type="PROSITE" id="PS50893"/>
    </source>
</evidence>
<feature type="transmembrane region" description="Helical" evidence="11">
    <location>
        <begin position="90"/>
        <end position="112"/>
    </location>
</feature>
<dbReference type="AlphaFoldDB" id="A0A0M0JUJ8"/>
<dbReference type="GO" id="GO:0016887">
    <property type="term" value="F:ATP hydrolysis activity"/>
    <property type="evidence" value="ECO:0007669"/>
    <property type="project" value="InterPro"/>
</dbReference>
<comment type="subcellular location">
    <subcellularLocation>
        <location evidence="1">Membrane</location>
        <topology evidence="1">Multi-pass membrane protein</topology>
    </subcellularLocation>
</comment>
<dbReference type="FunFam" id="3.40.50.300:FF:000251">
    <property type="entry name" value="ABC transporter B family member 19"/>
    <property type="match status" value="1"/>
</dbReference>
<evidence type="ECO:0000256" key="1">
    <source>
        <dbReference type="ARBA" id="ARBA00004141"/>
    </source>
</evidence>
<evidence type="ECO:0000256" key="3">
    <source>
        <dbReference type="ARBA" id="ARBA00022448"/>
    </source>
</evidence>
<feature type="transmembrane region" description="Helical" evidence="11">
    <location>
        <begin position="189"/>
        <end position="211"/>
    </location>
</feature>
<keyword evidence="8 11" id="KW-1133">Transmembrane helix</keyword>
<gene>
    <name evidence="14" type="ORF">Ctob_000885</name>
</gene>
<dbReference type="Proteomes" id="UP000037460">
    <property type="component" value="Unassembled WGS sequence"/>
</dbReference>
<feature type="region of interest" description="Disordered" evidence="10">
    <location>
        <begin position="1"/>
        <end position="20"/>
    </location>
</feature>
<keyword evidence="3" id="KW-0813">Transport</keyword>
<dbReference type="PROSITE" id="PS00211">
    <property type="entry name" value="ABC_TRANSPORTER_1"/>
    <property type="match status" value="1"/>
</dbReference>
<dbReference type="Gene3D" id="1.20.1560.10">
    <property type="entry name" value="ABC transporter type 1, transmembrane domain"/>
    <property type="match status" value="1"/>
</dbReference>
<keyword evidence="6" id="KW-0547">Nucleotide-binding</keyword>
<feature type="domain" description="ABC transporter" evidence="12">
    <location>
        <begin position="492"/>
        <end position="732"/>
    </location>
</feature>
<dbReference type="InterPro" id="IPR003593">
    <property type="entry name" value="AAA+_ATPase"/>
</dbReference>